<dbReference type="Gene3D" id="3.30.450.20">
    <property type="entry name" value="PAS domain"/>
    <property type="match status" value="1"/>
</dbReference>
<dbReference type="PROSITE" id="PS00688">
    <property type="entry name" value="SIGMA54_INTERACT_3"/>
    <property type="match status" value="1"/>
</dbReference>
<dbReference type="Gene3D" id="1.10.8.60">
    <property type="match status" value="1"/>
</dbReference>
<dbReference type="InterPro" id="IPR003593">
    <property type="entry name" value="AAA+_ATPase"/>
</dbReference>
<dbReference type="PROSITE" id="PS00676">
    <property type="entry name" value="SIGMA54_INTERACT_2"/>
    <property type="match status" value="1"/>
</dbReference>
<dbReference type="PROSITE" id="PS50045">
    <property type="entry name" value="SIGMA54_INTERACT_4"/>
    <property type="match status" value="1"/>
</dbReference>
<dbReference type="NCBIfam" id="TIGR00229">
    <property type="entry name" value="sensory_box"/>
    <property type="match status" value="1"/>
</dbReference>
<dbReference type="PROSITE" id="PS50112">
    <property type="entry name" value="PAS"/>
    <property type="match status" value="1"/>
</dbReference>
<dbReference type="SMART" id="SM00091">
    <property type="entry name" value="PAS"/>
    <property type="match status" value="1"/>
</dbReference>
<dbReference type="InterPro" id="IPR058031">
    <property type="entry name" value="AAA_lid_NorR"/>
</dbReference>
<dbReference type="PANTHER" id="PTHR32071">
    <property type="entry name" value="TRANSCRIPTIONAL REGULATORY PROTEIN"/>
    <property type="match status" value="1"/>
</dbReference>
<dbReference type="SUPFAM" id="SSF52540">
    <property type="entry name" value="P-loop containing nucleoside triphosphate hydrolases"/>
    <property type="match status" value="1"/>
</dbReference>
<dbReference type="Gene3D" id="3.40.50.300">
    <property type="entry name" value="P-loop containing nucleotide triphosphate hydrolases"/>
    <property type="match status" value="1"/>
</dbReference>
<dbReference type="InterPro" id="IPR013767">
    <property type="entry name" value="PAS_fold"/>
</dbReference>
<dbReference type="EMBL" id="JBHTLT010000043">
    <property type="protein sequence ID" value="MFD1205282.1"/>
    <property type="molecule type" value="Genomic_DNA"/>
</dbReference>
<dbReference type="InterPro" id="IPR025944">
    <property type="entry name" value="Sigma_54_int_dom_CS"/>
</dbReference>
<dbReference type="InterPro" id="IPR000014">
    <property type="entry name" value="PAS"/>
</dbReference>
<dbReference type="Pfam" id="PF00989">
    <property type="entry name" value="PAS"/>
    <property type="match status" value="1"/>
</dbReference>
<dbReference type="SUPFAM" id="SSF46689">
    <property type="entry name" value="Homeodomain-like"/>
    <property type="match status" value="1"/>
</dbReference>
<dbReference type="SMART" id="SM00382">
    <property type="entry name" value="AAA"/>
    <property type="match status" value="1"/>
</dbReference>
<keyword evidence="3" id="KW-0805">Transcription regulation</keyword>
<dbReference type="InterPro" id="IPR025662">
    <property type="entry name" value="Sigma_54_int_dom_ATP-bd_1"/>
</dbReference>
<dbReference type="RefSeq" id="WP_381480470.1">
    <property type="nucleotide sequence ID" value="NZ_JBHTLT010000043.1"/>
</dbReference>
<evidence type="ECO:0000256" key="1">
    <source>
        <dbReference type="ARBA" id="ARBA00022741"/>
    </source>
</evidence>
<evidence type="ECO:0000313" key="8">
    <source>
        <dbReference type="EMBL" id="MFD1205282.1"/>
    </source>
</evidence>
<dbReference type="InterPro" id="IPR035965">
    <property type="entry name" value="PAS-like_dom_sf"/>
</dbReference>
<evidence type="ECO:0000259" key="6">
    <source>
        <dbReference type="PROSITE" id="PS50045"/>
    </source>
</evidence>
<keyword evidence="1" id="KW-0547">Nucleotide-binding</keyword>
<keyword evidence="2" id="KW-0067">ATP-binding</keyword>
<keyword evidence="5" id="KW-0804">Transcription</keyword>
<evidence type="ECO:0000256" key="5">
    <source>
        <dbReference type="ARBA" id="ARBA00023163"/>
    </source>
</evidence>
<gene>
    <name evidence="8" type="ORF">ACFQ38_09215</name>
</gene>
<evidence type="ECO:0000256" key="3">
    <source>
        <dbReference type="ARBA" id="ARBA00023015"/>
    </source>
</evidence>
<protein>
    <submittedName>
        <fullName evidence="8">Sigma-54 interaction domain-containing protein</fullName>
    </submittedName>
</protein>
<dbReference type="PANTHER" id="PTHR32071:SF57">
    <property type="entry name" value="C4-DICARBOXYLATE TRANSPORT TRANSCRIPTIONAL REGULATORY PROTEIN DCTD"/>
    <property type="match status" value="1"/>
</dbReference>
<comment type="caution">
    <text evidence="8">The sequence shown here is derived from an EMBL/GenBank/DDBJ whole genome shotgun (WGS) entry which is preliminary data.</text>
</comment>
<keyword evidence="9" id="KW-1185">Reference proteome</keyword>
<organism evidence="8 9">
    <name type="scientific">Sporosarcina contaminans</name>
    <dbReference type="NCBI Taxonomy" id="633403"/>
    <lineage>
        <taxon>Bacteria</taxon>
        <taxon>Bacillati</taxon>
        <taxon>Bacillota</taxon>
        <taxon>Bacilli</taxon>
        <taxon>Bacillales</taxon>
        <taxon>Caryophanaceae</taxon>
        <taxon>Sporosarcina</taxon>
    </lineage>
</organism>
<accession>A0ABW3TXP9</accession>
<keyword evidence="4" id="KW-0238">DNA-binding</keyword>
<sequence length="446" mass="50141">MDIQTVAWWKAIVESMNDGVLVIDRAGIVRTINPEYTNITGVTPDIIGKPLVAYRPGAQLPKTLIDGESRVGVYRKARGREYVVDMAPIIVDGEIIGAVSVCKSLNEVHTLTQELAKQQETVAELKKQMRSIYKVKYTFEDIISQDSKMRDLISIAKKTALTNLPILITGESGTGKELFAQSIHHTSLRTNEPFIAVNCSAIPVTSIENELFGYAEGAFVGALQGGKSGLFEMADGGTLFLDEIGDLSMDVQAKILRVLQEGSIRRIGEVVERKINVRIVAATHRDLRQMIAKDLFRSELFYRLNVVSIQIPSLRERKLDIPLIINSVTPQSYTVDEEVMNFLTSYDWPGNVRELRNVIDFAVCMTEEKRISIQHLPDFMRKHHTLYADETRIIPLHEAVDEAEKKILQHALQYVGATVQERLKLANELGISLATLYNKMKKYQLN</sequence>
<dbReference type="Pfam" id="PF02954">
    <property type="entry name" value="HTH_8"/>
    <property type="match status" value="1"/>
</dbReference>
<dbReference type="InterPro" id="IPR027417">
    <property type="entry name" value="P-loop_NTPase"/>
</dbReference>
<proteinExistence type="predicted"/>
<dbReference type="PROSITE" id="PS00675">
    <property type="entry name" value="SIGMA54_INTERACT_1"/>
    <property type="match status" value="1"/>
</dbReference>
<dbReference type="Proteomes" id="UP001597231">
    <property type="component" value="Unassembled WGS sequence"/>
</dbReference>
<feature type="domain" description="PAS" evidence="7">
    <location>
        <begin position="5"/>
        <end position="45"/>
    </location>
</feature>
<dbReference type="InterPro" id="IPR025943">
    <property type="entry name" value="Sigma_54_int_dom_ATP-bd_2"/>
</dbReference>
<dbReference type="InterPro" id="IPR009057">
    <property type="entry name" value="Homeodomain-like_sf"/>
</dbReference>
<dbReference type="InterPro" id="IPR002078">
    <property type="entry name" value="Sigma_54_int"/>
</dbReference>
<dbReference type="Gene3D" id="1.10.10.60">
    <property type="entry name" value="Homeodomain-like"/>
    <property type="match status" value="1"/>
</dbReference>
<feature type="domain" description="Sigma-54 factor interaction" evidence="6">
    <location>
        <begin position="142"/>
        <end position="364"/>
    </location>
</feature>
<evidence type="ECO:0000259" key="7">
    <source>
        <dbReference type="PROSITE" id="PS50112"/>
    </source>
</evidence>
<dbReference type="CDD" id="cd00009">
    <property type="entry name" value="AAA"/>
    <property type="match status" value="1"/>
</dbReference>
<evidence type="ECO:0000256" key="4">
    <source>
        <dbReference type="ARBA" id="ARBA00023125"/>
    </source>
</evidence>
<dbReference type="CDD" id="cd00130">
    <property type="entry name" value="PAS"/>
    <property type="match status" value="1"/>
</dbReference>
<evidence type="ECO:0000313" key="9">
    <source>
        <dbReference type="Proteomes" id="UP001597231"/>
    </source>
</evidence>
<reference evidence="9" key="1">
    <citation type="journal article" date="2019" name="Int. J. Syst. Evol. Microbiol.">
        <title>The Global Catalogue of Microorganisms (GCM) 10K type strain sequencing project: providing services to taxonomists for standard genome sequencing and annotation.</title>
        <authorList>
            <consortium name="The Broad Institute Genomics Platform"/>
            <consortium name="The Broad Institute Genome Sequencing Center for Infectious Disease"/>
            <person name="Wu L."/>
            <person name="Ma J."/>
        </authorList>
    </citation>
    <scope>NUCLEOTIDE SEQUENCE [LARGE SCALE GENOMIC DNA]</scope>
    <source>
        <strain evidence="9">CCUG 53915</strain>
    </source>
</reference>
<dbReference type="SUPFAM" id="SSF55785">
    <property type="entry name" value="PYP-like sensor domain (PAS domain)"/>
    <property type="match status" value="1"/>
</dbReference>
<evidence type="ECO:0000256" key="2">
    <source>
        <dbReference type="ARBA" id="ARBA00022840"/>
    </source>
</evidence>
<name>A0ABW3TXP9_9BACL</name>
<dbReference type="Pfam" id="PF00158">
    <property type="entry name" value="Sigma54_activat"/>
    <property type="match status" value="1"/>
</dbReference>
<dbReference type="InterPro" id="IPR002197">
    <property type="entry name" value="HTH_Fis"/>
</dbReference>
<dbReference type="Pfam" id="PF25601">
    <property type="entry name" value="AAA_lid_14"/>
    <property type="match status" value="1"/>
</dbReference>